<dbReference type="RefSeq" id="XP_002673915.1">
    <property type="nucleotide sequence ID" value="XM_002673869.1"/>
</dbReference>
<evidence type="ECO:0000256" key="6">
    <source>
        <dbReference type="SAM" id="Phobius"/>
    </source>
</evidence>
<evidence type="ECO:0000313" key="9">
    <source>
        <dbReference type="Proteomes" id="UP000006671"/>
    </source>
</evidence>
<evidence type="ECO:0000256" key="4">
    <source>
        <dbReference type="ARBA" id="ARBA00022989"/>
    </source>
</evidence>
<dbReference type="OMA" id="IQNRFAF"/>
<dbReference type="PROSITE" id="PS50244">
    <property type="entry name" value="S5A_REDUCTASE"/>
    <property type="match status" value="1"/>
</dbReference>
<keyword evidence="5 6" id="KW-0472">Membrane</keyword>
<feature type="transmembrane region" description="Helical" evidence="6">
    <location>
        <begin position="257"/>
        <end position="281"/>
    </location>
</feature>
<dbReference type="eggNOG" id="KOG1638">
    <property type="taxonomic scope" value="Eukaryota"/>
</dbReference>
<feature type="transmembrane region" description="Helical" evidence="6">
    <location>
        <begin position="34"/>
        <end position="57"/>
    </location>
</feature>
<evidence type="ECO:0000313" key="8">
    <source>
        <dbReference type="EMBL" id="EFC41171.1"/>
    </source>
</evidence>
<sequence length="312" mass="36152">MIEQVIQVASSYWYLVLAPLGLFKYEGAMTTFDLSIMSAFFLFFCPVVLIPLLFFGVRAPYGKFASTNSNEGESAVSKWWRRISSKTDIVLNGRFAFAFQESFALSSFLYVLLTCEWNWQDNFWLNAQQVIATAMFIGHYIHRAFIFTLIRTHSMSDSTLSTMLMACFFCSCNGYLNAKGIWIYSGGYFGAINVIIMLLGMILYIIGFYINFQSDQILINLRKKNQTTDSEKKYFIPTGGLYKYVSTPNYFGESVEWFGYFMCIQNRFAFLFVILTLSNLLPRAVQTHQWYLNKFGDKYRSLNRKAFVPYLL</sequence>
<dbReference type="Gene3D" id="1.20.120.1630">
    <property type="match status" value="1"/>
</dbReference>
<dbReference type="EMBL" id="GG738887">
    <property type="protein sequence ID" value="EFC41171.1"/>
    <property type="molecule type" value="Genomic_DNA"/>
</dbReference>
<keyword evidence="9" id="KW-1185">Reference proteome</keyword>
<evidence type="ECO:0000256" key="2">
    <source>
        <dbReference type="ARBA" id="ARBA00007742"/>
    </source>
</evidence>
<comment type="subcellular location">
    <subcellularLocation>
        <location evidence="1">Membrane</location>
        <topology evidence="1">Multi-pass membrane protein</topology>
    </subcellularLocation>
</comment>
<dbReference type="InterPro" id="IPR039357">
    <property type="entry name" value="SRD5A/TECR"/>
</dbReference>
<comment type="similarity">
    <text evidence="2">Belongs to the steroid 5-alpha reductase family.</text>
</comment>
<dbReference type="AlphaFoldDB" id="D2VPQ9"/>
<feature type="transmembrane region" description="Helical" evidence="6">
    <location>
        <begin position="12"/>
        <end position="28"/>
    </location>
</feature>
<dbReference type="GO" id="GO:0016020">
    <property type="term" value="C:membrane"/>
    <property type="evidence" value="ECO:0007669"/>
    <property type="project" value="UniProtKB-SubCell"/>
</dbReference>
<feature type="domain" description="3-oxo-5-alpha-steroid 4-dehydrogenase C-terminal" evidence="7">
    <location>
        <begin position="158"/>
        <end position="312"/>
    </location>
</feature>
<evidence type="ECO:0000256" key="3">
    <source>
        <dbReference type="ARBA" id="ARBA00022692"/>
    </source>
</evidence>
<reference evidence="8 9" key="1">
    <citation type="journal article" date="2010" name="Cell">
        <title>The genome of Naegleria gruberi illuminates early eukaryotic versatility.</title>
        <authorList>
            <person name="Fritz-Laylin L.K."/>
            <person name="Prochnik S.E."/>
            <person name="Ginger M.L."/>
            <person name="Dacks J.B."/>
            <person name="Carpenter M.L."/>
            <person name="Field M.C."/>
            <person name="Kuo A."/>
            <person name="Paredez A."/>
            <person name="Chapman J."/>
            <person name="Pham J."/>
            <person name="Shu S."/>
            <person name="Neupane R."/>
            <person name="Cipriano M."/>
            <person name="Mancuso J."/>
            <person name="Tu H."/>
            <person name="Salamov A."/>
            <person name="Lindquist E."/>
            <person name="Shapiro H."/>
            <person name="Lucas S."/>
            <person name="Grigoriev I.V."/>
            <person name="Cande W.Z."/>
            <person name="Fulton C."/>
            <person name="Rokhsar D.S."/>
            <person name="Dawson S.C."/>
        </authorList>
    </citation>
    <scope>NUCLEOTIDE SEQUENCE [LARGE SCALE GENOMIC DNA]</scope>
    <source>
        <strain evidence="8 9">NEG-M</strain>
    </source>
</reference>
<keyword evidence="3 6" id="KW-0812">Transmembrane</keyword>
<accession>D2VPQ9</accession>
<proteinExistence type="inferred from homology"/>
<feature type="transmembrane region" description="Helical" evidence="6">
    <location>
        <begin position="188"/>
        <end position="212"/>
    </location>
</feature>
<feature type="transmembrane region" description="Helical" evidence="6">
    <location>
        <begin position="91"/>
        <end position="113"/>
    </location>
</feature>
<dbReference type="InParanoid" id="D2VPQ9"/>
<dbReference type="PANTHER" id="PTHR10556">
    <property type="entry name" value="3-OXO-5-ALPHA-STEROID 4-DEHYDROGENASE"/>
    <property type="match status" value="1"/>
</dbReference>
<dbReference type="PANTHER" id="PTHR10556:SF35">
    <property type="entry name" value="3-OXO-5-ALPHA-STEROID 4-DEHYDROGENASE FAMILY PROTEIN"/>
    <property type="match status" value="1"/>
</dbReference>
<evidence type="ECO:0000256" key="1">
    <source>
        <dbReference type="ARBA" id="ARBA00004141"/>
    </source>
</evidence>
<dbReference type="Proteomes" id="UP000006671">
    <property type="component" value="Unassembled WGS sequence"/>
</dbReference>
<gene>
    <name evidence="8" type="ORF">NAEGRDRAFT_70951</name>
</gene>
<dbReference type="VEuPathDB" id="AmoebaDB:NAEGRDRAFT_70951"/>
<dbReference type="GO" id="GO:0016627">
    <property type="term" value="F:oxidoreductase activity, acting on the CH-CH group of donors"/>
    <property type="evidence" value="ECO:0007669"/>
    <property type="project" value="InterPro"/>
</dbReference>
<dbReference type="Pfam" id="PF02544">
    <property type="entry name" value="Steroid_dh"/>
    <property type="match status" value="1"/>
</dbReference>
<dbReference type="GO" id="GO:0006629">
    <property type="term" value="P:lipid metabolic process"/>
    <property type="evidence" value="ECO:0007669"/>
    <property type="project" value="InterPro"/>
</dbReference>
<dbReference type="OrthoDB" id="427002at2759"/>
<feature type="transmembrane region" description="Helical" evidence="6">
    <location>
        <begin position="125"/>
        <end position="146"/>
    </location>
</feature>
<dbReference type="GeneID" id="8855029"/>
<dbReference type="FunCoup" id="D2VPQ9">
    <property type="interactions" value="10"/>
</dbReference>
<evidence type="ECO:0000256" key="5">
    <source>
        <dbReference type="ARBA" id="ARBA00023136"/>
    </source>
</evidence>
<protein>
    <submittedName>
        <fullName evidence="8">Predicted protein</fullName>
    </submittedName>
</protein>
<feature type="transmembrane region" description="Helical" evidence="6">
    <location>
        <begin position="158"/>
        <end position="176"/>
    </location>
</feature>
<dbReference type="InterPro" id="IPR001104">
    <property type="entry name" value="3-oxo-5_a-steroid_4-DH_C"/>
</dbReference>
<evidence type="ECO:0000259" key="7">
    <source>
        <dbReference type="Pfam" id="PF02544"/>
    </source>
</evidence>
<dbReference type="KEGG" id="ngr:NAEGRDRAFT_70951"/>
<organism evidence="9">
    <name type="scientific">Naegleria gruberi</name>
    <name type="common">Amoeba</name>
    <dbReference type="NCBI Taxonomy" id="5762"/>
    <lineage>
        <taxon>Eukaryota</taxon>
        <taxon>Discoba</taxon>
        <taxon>Heterolobosea</taxon>
        <taxon>Tetramitia</taxon>
        <taxon>Eutetramitia</taxon>
        <taxon>Vahlkampfiidae</taxon>
        <taxon>Naegleria</taxon>
    </lineage>
</organism>
<keyword evidence="4 6" id="KW-1133">Transmembrane helix</keyword>
<name>D2VPQ9_NAEGR</name>